<dbReference type="GO" id="GO:0000981">
    <property type="term" value="F:DNA-binding transcription factor activity, RNA polymerase II-specific"/>
    <property type="evidence" value="ECO:0007669"/>
    <property type="project" value="TreeGrafter"/>
</dbReference>
<dbReference type="PANTHER" id="PTHR45614:SF25">
    <property type="entry name" value="MYB PROTEIN"/>
    <property type="match status" value="1"/>
</dbReference>
<proteinExistence type="predicted"/>
<evidence type="ECO:0000313" key="2">
    <source>
        <dbReference type="EMBL" id="VEA03336.1"/>
    </source>
</evidence>
<evidence type="ECO:0000256" key="1">
    <source>
        <dbReference type="SAM" id="MobiDB-lite"/>
    </source>
</evidence>
<dbReference type="Proteomes" id="UP000276345">
    <property type="component" value="Chromosome"/>
</dbReference>
<dbReference type="EMBL" id="LR134142">
    <property type="protein sequence ID" value="VEA03336.1"/>
    <property type="molecule type" value="Genomic_DNA"/>
</dbReference>
<dbReference type="GO" id="GO:0000978">
    <property type="term" value="F:RNA polymerase II cis-regulatory region sequence-specific DNA binding"/>
    <property type="evidence" value="ECO:0007669"/>
    <property type="project" value="TreeGrafter"/>
</dbReference>
<organism evidence="2 3">
    <name type="scientific">Salmonella enterica subsp. enterica serovar Sanjuan</name>
    <dbReference type="NCBI Taxonomy" id="1160765"/>
    <lineage>
        <taxon>Bacteria</taxon>
        <taxon>Pseudomonadati</taxon>
        <taxon>Pseudomonadota</taxon>
        <taxon>Gammaproteobacteria</taxon>
        <taxon>Enterobacterales</taxon>
        <taxon>Enterobacteriaceae</taxon>
        <taxon>Salmonella</taxon>
    </lineage>
</organism>
<feature type="region of interest" description="Disordered" evidence="1">
    <location>
        <begin position="203"/>
        <end position="223"/>
    </location>
</feature>
<dbReference type="InterPro" id="IPR050560">
    <property type="entry name" value="MYB_TF"/>
</dbReference>
<dbReference type="PANTHER" id="PTHR45614">
    <property type="entry name" value="MYB PROTEIN-RELATED"/>
    <property type="match status" value="1"/>
</dbReference>
<feature type="compositionally biased region" description="Basic and acidic residues" evidence="1">
    <location>
        <begin position="203"/>
        <end position="217"/>
    </location>
</feature>
<evidence type="ECO:0000313" key="3">
    <source>
        <dbReference type="Proteomes" id="UP000276345"/>
    </source>
</evidence>
<protein>
    <submittedName>
        <fullName evidence="2">Uncharacterized protein</fullName>
    </submittedName>
</protein>
<sequence>MRKTRTENHRKAWTQEELEFVKAYYGTVPTENIAKILGRTFDAVRWVVRNQKRRLMVPYPPWTKEEKEIIRAHFAAGNGIADILPLLPGRTRGAIYLMKDKLDVHSTRQWSQQERQILSQYYPIEGMAVTGRLTGRTRASVRQAAYAIGLKLPDSKARPVQQKWSKEELQRLEANQNLSLSELTALFPGRTSVSVRKARIRLEKRQQKHTSNSDHNTKPTYCF</sequence>
<gene>
    <name evidence="2" type="ORF">NCTC7406_00813</name>
</gene>
<reference evidence="2 3" key="1">
    <citation type="submission" date="2018-12" db="EMBL/GenBank/DDBJ databases">
        <authorList>
            <consortium name="Pathogen Informatics"/>
        </authorList>
    </citation>
    <scope>NUCLEOTIDE SEQUENCE [LARGE SCALE GENOMIC DNA]</scope>
    <source>
        <strain evidence="2 3">NCTC7406</strain>
    </source>
</reference>
<dbReference type="AlphaFoldDB" id="A0A3S4F489"/>
<name>A0A3S4F489_SALET</name>
<accession>A0A3S4F489</accession>